<proteinExistence type="predicted"/>
<dbReference type="AlphaFoldDB" id="A0A914XZ17"/>
<sequence length="76" mass="8948">MYKISFEQEILKLNNNDIDLYSEAGIDQMFNKLSNIRAKIMKAVIQINEDSFLNLLTGEKPQHLCHWRSEMIDFTV</sequence>
<keyword evidence="1" id="KW-1185">Reference proteome</keyword>
<dbReference type="Proteomes" id="UP000887577">
    <property type="component" value="Unplaced"/>
</dbReference>
<name>A0A914XZ17_9BILA</name>
<organism evidence="1 2">
    <name type="scientific">Panagrolaimus superbus</name>
    <dbReference type="NCBI Taxonomy" id="310955"/>
    <lineage>
        <taxon>Eukaryota</taxon>
        <taxon>Metazoa</taxon>
        <taxon>Ecdysozoa</taxon>
        <taxon>Nematoda</taxon>
        <taxon>Chromadorea</taxon>
        <taxon>Rhabditida</taxon>
        <taxon>Tylenchina</taxon>
        <taxon>Panagrolaimomorpha</taxon>
        <taxon>Panagrolaimoidea</taxon>
        <taxon>Panagrolaimidae</taxon>
        <taxon>Panagrolaimus</taxon>
    </lineage>
</organism>
<protein>
    <submittedName>
        <fullName evidence="2">Uncharacterized protein</fullName>
    </submittedName>
</protein>
<dbReference type="WBParaSite" id="PSU_v2.g11779.t1">
    <property type="protein sequence ID" value="PSU_v2.g11779.t1"/>
    <property type="gene ID" value="PSU_v2.g11779"/>
</dbReference>
<accession>A0A914XZ17</accession>
<evidence type="ECO:0000313" key="1">
    <source>
        <dbReference type="Proteomes" id="UP000887577"/>
    </source>
</evidence>
<reference evidence="2" key="1">
    <citation type="submission" date="2022-11" db="UniProtKB">
        <authorList>
            <consortium name="WormBaseParasite"/>
        </authorList>
    </citation>
    <scope>IDENTIFICATION</scope>
</reference>
<evidence type="ECO:0000313" key="2">
    <source>
        <dbReference type="WBParaSite" id="PSU_v2.g11779.t1"/>
    </source>
</evidence>